<feature type="region of interest" description="Disordered" evidence="3">
    <location>
        <begin position="194"/>
        <end position="265"/>
    </location>
</feature>
<gene>
    <name evidence="5" type="ORF">DUNSADRAFT_3667</name>
</gene>
<evidence type="ECO:0000313" key="5">
    <source>
        <dbReference type="EMBL" id="KAF5837946.1"/>
    </source>
</evidence>
<evidence type="ECO:0000313" key="6">
    <source>
        <dbReference type="Proteomes" id="UP000815325"/>
    </source>
</evidence>
<evidence type="ECO:0000256" key="2">
    <source>
        <dbReference type="ARBA" id="ARBA00023242"/>
    </source>
</evidence>
<sequence length="278" mass="30646">MRPRTNKPAHLQVLGSGGDVDVTKLSMEESKFLGGDLEHTHLVRGLDYALLQKERSRLMRQLQEAEEKAGMDGEGNAERKKEVSIKHPAARGVYNALFRPPKTAVHEQFLPRRMAFVYDFEEVSDEGFVPDVPTTVRRSKVDCPKPVEAVFAKMDTLVLERIAKIMSYIKTTAGGKKIKKKERDEILGELMMGGAGKTAQQQQQQQQQQQGGTPAGPKARAPGQPQTGAAAAQAEDEDIFGDAGTDYRPSLDPSRKKKQPSQVGACTRAVECTDKCIR</sequence>
<feature type="compositionally biased region" description="Low complexity" evidence="3">
    <location>
        <begin position="197"/>
        <end position="233"/>
    </location>
</feature>
<feature type="domain" description="RED-like N-terminal" evidence="4">
    <location>
        <begin position="20"/>
        <end position="182"/>
    </location>
</feature>
<evidence type="ECO:0000256" key="3">
    <source>
        <dbReference type="SAM" id="MobiDB-lite"/>
    </source>
</evidence>
<reference evidence="5" key="1">
    <citation type="submission" date="2017-08" db="EMBL/GenBank/DDBJ databases">
        <authorList>
            <person name="Polle J.E."/>
            <person name="Barry K."/>
            <person name="Cushman J."/>
            <person name="Schmutz J."/>
            <person name="Tran D."/>
            <person name="Hathwaick L.T."/>
            <person name="Yim W.C."/>
            <person name="Jenkins J."/>
            <person name="Mckie-Krisberg Z.M."/>
            <person name="Prochnik S."/>
            <person name="Lindquist E."/>
            <person name="Dockter R.B."/>
            <person name="Adam C."/>
            <person name="Molina H."/>
            <person name="Bunkerborg J."/>
            <person name="Jin E."/>
            <person name="Buchheim M."/>
            <person name="Magnuson J."/>
        </authorList>
    </citation>
    <scope>NUCLEOTIDE SEQUENCE</scope>
    <source>
        <strain evidence="5">CCAP 19/18</strain>
    </source>
</reference>
<accession>A0ABQ7GTL7</accession>
<dbReference type="PANTHER" id="PTHR12765">
    <property type="entry name" value="RED PROTEIN IK FACTOR CYTOKINE IK"/>
    <property type="match status" value="1"/>
</dbReference>
<dbReference type="Pfam" id="PF07808">
    <property type="entry name" value="RED_N"/>
    <property type="match status" value="1"/>
</dbReference>
<evidence type="ECO:0000259" key="4">
    <source>
        <dbReference type="Pfam" id="PF07808"/>
    </source>
</evidence>
<dbReference type="InterPro" id="IPR039896">
    <property type="entry name" value="Red-like"/>
</dbReference>
<dbReference type="Proteomes" id="UP000815325">
    <property type="component" value="Unassembled WGS sequence"/>
</dbReference>
<keyword evidence="6" id="KW-1185">Reference proteome</keyword>
<keyword evidence="2" id="KW-0539">Nucleus</keyword>
<organism evidence="5 6">
    <name type="scientific">Dunaliella salina</name>
    <name type="common">Green alga</name>
    <name type="synonym">Protococcus salinus</name>
    <dbReference type="NCBI Taxonomy" id="3046"/>
    <lineage>
        <taxon>Eukaryota</taxon>
        <taxon>Viridiplantae</taxon>
        <taxon>Chlorophyta</taxon>
        <taxon>core chlorophytes</taxon>
        <taxon>Chlorophyceae</taxon>
        <taxon>CS clade</taxon>
        <taxon>Chlamydomonadales</taxon>
        <taxon>Dunaliellaceae</taxon>
        <taxon>Dunaliella</taxon>
    </lineage>
</organism>
<comment type="subcellular location">
    <subcellularLocation>
        <location evidence="1">Nucleus</location>
    </subcellularLocation>
</comment>
<name>A0ABQ7GTL7_DUNSA</name>
<dbReference type="InterPro" id="IPR012916">
    <property type="entry name" value="RED_N"/>
</dbReference>
<protein>
    <submittedName>
        <fullName evidence="5">RED-like protein N-terminal region-domain-containing protein</fullName>
    </submittedName>
</protein>
<evidence type="ECO:0000256" key="1">
    <source>
        <dbReference type="ARBA" id="ARBA00004123"/>
    </source>
</evidence>
<comment type="caution">
    <text evidence="5">The sequence shown here is derived from an EMBL/GenBank/DDBJ whole genome shotgun (WGS) entry which is preliminary data.</text>
</comment>
<dbReference type="EMBL" id="MU069597">
    <property type="protein sequence ID" value="KAF5837946.1"/>
    <property type="molecule type" value="Genomic_DNA"/>
</dbReference>
<proteinExistence type="predicted"/>